<keyword evidence="2" id="KW-1185">Reference proteome</keyword>
<reference evidence="2" key="2">
    <citation type="submission" date="2024-01" db="EMBL/GenBank/DDBJ databases">
        <title>Roseobacter fucihabitans sp. nov., isolated from the brown alga Fucus spiralis.</title>
        <authorList>
            <person name="Hahnke S."/>
            <person name="Berger M."/>
            <person name="Schlingloff A."/>
            <person name="Athale I."/>
            <person name="Neumann-Schaal M."/>
            <person name="Adenaya A."/>
            <person name="Poehlein A."/>
            <person name="Daniel R."/>
            <person name="Pertersen J."/>
            <person name="Brinkhoff T."/>
        </authorList>
    </citation>
    <scope>NUCLEOTIDE SEQUENCE [LARGE SCALE GENOMIC DNA]</scope>
    <source>
        <strain evidence="2">B14</strain>
    </source>
</reference>
<accession>A0ABZ2BM55</accession>
<dbReference type="EMBL" id="CP143423">
    <property type="protein sequence ID" value="WVX47174.1"/>
    <property type="molecule type" value="Genomic_DNA"/>
</dbReference>
<gene>
    <name evidence="1" type="ORF">ROLI_002390</name>
</gene>
<dbReference type="Proteomes" id="UP001318682">
    <property type="component" value="Chromosome"/>
</dbReference>
<name>A0ABZ2BM55_9RHOB</name>
<dbReference type="RefSeq" id="WP_187428113.1">
    <property type="nucleotide sequence ID" value="NZ_CP143423.1"/>
</dbReference>
<proteinExistence type="predicted"/>
<sequence length="69" mass="7840">MVCEKVTGASYDDAFLATLAIGAANRADFADWTPVQEAVWAKPDPIYKTHYALFRRPYEQTKNIARYLV</sequence>
<organism evidence="1 2">
    <name type="scientific">Roseobacter fucihabitans</name>
    <dbReference type="NCBI Taxonomy" id="1537242"/>
    <lineage>
        <taxon>Bacteria</taxon>
        <taxon>Pseudomonadati</taxon>
        <taxon>Pseudomonadota</taxon>
        <taxon>Alphaproteobacteria</taxon>
        <taxon>Rhodobacterales</taxon>
        <taxon>Roseobacteraceae</taxon>
        <taxon>Roseobacter</taxon>
    </lineage>
</organism>
<protein>
    <submittedName>
        <fullName evidence="1">Uncharacterized protein</fullName>
    </submittedName>
</protein>
<reference evidence="1 2" key="1">
    <citation type="submission" date="2015-07" db="EMBL/GenBank/DDBJ databases">
        <authorList>
            <person name="Voget S."/>
            <person name="Dogs M."/>
            <person name="Brinkhoff T.H."/>
            <person name="Daniel R."/>
        </authorList>
    </citation>
    <scope>NUCLEOTIDE SEQUENCE [LARGE SCALE GENOMIC DNA]</scope>
    <source>
        <strain evidence="1 2">B14</strain>
    </source>
</reference>
<evidence type="ECO:0000313" key="2">
    <source>
        <dbReference type="Proteomes" id="UP001318682"/>
    </source>
</evidence>
<evidence type="ECO:0000313" key="1">
    <source>
        <dbReference type="EMBL" id="WVX47174.1"/>
    </source>
</evidence>